<comment type="caution">
    <text evidence="3">The sequence shown here is derived from an EMBL/GenBank/DDBJ whole genome shotgun (WGS) entry which is preliminary data.</text>
</comment>
<gene>
    <name evidence="3" type="ORF">UV42_C0003G0012</name>
</gene>
<dbReference type="PATRIC" id="fig|1619052.3.peg.71"/>
<evidence type="ECO:0008006" key="5">
    <source>
        <dbReference type="Google" id="ProtNLM"/>
    </source>
</evidence>
<dbReference type="Gene3D" id="3.40.50.2000">
    <property type="entry name" value="Glycogen Phosphorylase B"/>
    <property type="match status" value="2"/>
</dbReference>
<proteinExistence type="predicted"/>
<evidence type="ECO:0000259" key="2">
    <source>
        <dbReference type="Pfam" id="PF13439"/>
    </source>
</evidence>
<dbReference type="GO" id="GO:0016757">
    <property type="term" value="F:glycosyltransferase activity"/>
    <property type="evidence" value="ECO:0007669"/>
    <property type="project" value="InterPro"/>
</dbReference>
<dbReference type="EMBL" id="LCEK01000003">
    <property type="protein sequence ID" value="KKS72883.1"/>
    <property type="molecule type" value="Genomic_DNA"/>
</dbReference>
<organism evidence="3 4">
    <name type="scientific">Candidatus Magasanikbacteria bacterium GW2011_GWE2_42_7</name>
    <dbReference type="NCBI Taxonomy" id="1619052"/>
    <lineage>
        <taxon>Bacteria</taxon>
        <taxon>Candidatus Magasanikiibacteriota</taxon>
    </lineage>
</organism>
<feature type="domain" description="Glycosyltransferase subfamily 4-like N-terminal" evidence="2">
    <location>
        <begin position="25"/>
        <end position="194"/>
    </location>
</feature>
<dbReference type="InterPro" id="IPR028098">
    <property type="entry name" value="Glyco_trans_4-like_N"/>
</dbReference>
<dbReference type="SUPFAM" id="SSF53756">
    <property type="entry name" value="UDP-Glycosyltransferase/glycogen phosphorylase"/>
    <property type="match status" value="1"/>
</dbReference>
<dbReference type="AlphaFoldDB" id="A0A0G1EED3"/>
<sequence>MDLYICVKKNFLHMTILLAITQTHWGGAQQYVYDIALGYMTAGHTVVVAAGEDAQHSTLFQKLNAKGIETHALRSLRRSFHPVHDILAIVEFSRLLQSIQPNLVHLNSSKMSIIGTLGLRHSRLTAKLIYTAHGWVFHEDHHPARTYVYTWLEKYTAPDKDAIITVSQKDADTAYTVLGYPKEKTHCIHLGISTHTPMPASEAKKKLSTQYGVPNTQGQILFGTIANFYHTKGIDIYLHALALLAKEQGLPPWHAIIIGDGEQKKILQSLIETYHLQQQVTLPGFIAEASSYVPAFDWYVLPSRKEGFPYVLLEAATANIPIIATNVGGVSEFVEDTKTGFLVTPKNPQDLRRALHDALQTPATTKESMQKNLAGALKQYQFKSMITQTLALVQAIFQEAP</sequence>
<protein>
    <recommendedName>
        <fullName evidence="5">Glycosyl transferase group 1</fullName>
    </recommendedName>
</protein>
<evidence type="ECO:0000313" key="4">
    <source>
        <dbReference type="Proteomes" id="UP000033867"/>
    </source>
</evidence>
<evidence type="ECO:0000259" key="1">
    <source>
        <dbReference type="Pfam" id="PF00534"/>
    </source>
</evidence>
<reference evidence="3 4" key="1">
    <citation type="journal article" date="2015" name="Nature">
        <title>rRNA introns, odd ribosomes, and small enigmatic genomes across a large radiation of phyla.</title>
        <authorList>
            <person name="Brown C.T."/>
            <person name="Hug L.A."/>
            <person name="Thomas B.C."/>
            <person name="Sharon I."/>
            <person name="Castelle C.J."/>
            <person name="Singh A."/>
            <person name="Wilkins M.J."/>
            <person name="Williams K.H."/>
            <person name="Banfield J.F."/>
        </authorList>
    </citation>
    <scope>NUCLEOTIDE SEQUENCE [LARGE SCALE GENOMIC DNA]</scope>
</reference>
<dbReference type="Proteomes" id="UP000033867">
    <property type="component" value="Unassembled WGS sequence"/>
</dbReference>
<dbReference type="PANTHER" id="PTHR12526">
    <property type="entry name" value="GLYCOSYLTRANSFERASE"/>
    <property type="match status" value="1"/>
</dbReference>
<name>A0A0G1EED3_9BACT</name>
<feature type="domain" description="Glycosyl transferase family 1" evidence="1">
    <location>
        <begin position="217"/>
        <end position="372"/>
    </location>
</feature>
<dbReference type="Pfam" id="PF00534">
    <property type="entry name" value="Glycos_transf_1"/>
    <property type="match status" value="1"/>
</dbReference>
<dbReference type="InterPro" id="IPR001296">
    <property type="entry name" value="Glyco_trans_1"/>
</dbReference>
<evidence type="ECO:0000313" key="3">
    <source>
        <dbReference type="EMBL" id="KKS72883.1"/>
    </source>
</evidence>
<accession>A0A0G1EED3</accession>
<dbReference type="Pfam" id="PF13439">
    <property type="entry name" value="Glyco_transf_4"/>
    <property type="match status" value="1"/>
</dbReference>